<evidence type="ECO:0000256" key="12">
    <source>
        <dbReference type="SAM" id="Phobius"/>
    </source>
</evidence>
<evidence type="ECO:0000256" key="3">
    <source>
        <dbReference type="ARBA" id="ARBA00022692"/>
    </source>
</evidence>
<dbReference type="PROSITE" id="PS00290">
    <property type="entry name" value="IG_MHC"/>
    <property type="match status" value="1"/>
</dbReference>
<dbReference type="InterPro" id="IPR003597">
    <property type="entry name" value="Ig_C1-set"/>
</dbReference>
<keyword evidence="5" id="KW-0391">Immunity</keyword>
<evidence type="ECO:0000256" key="9">
    <source>
        <dbReference type="ARBA" id="ARBA00023180"/>
    </source>
</evidence>
<keyword evidence="7 12" id="KW-0472">Membrane</keyword>
<feature type="domain" description="Ig-like" evidence="14">
    <location>
        <begin position="208"/>
        <end position="295"/>
    </location>
</feature>
<dbReference type="SUPFAM" id="SSF48726">
    <property type="entry name" value="Immunoglobulin"/>
    <property type="match status" value="1"/>
</dbReference>
<reference evidence="15 16" key="1">
    <citation type="submission" date="2018-07" db="EMBL/GenBank/DDBJ databases">
        <title>A high quality draft genome assembly of the barn swallow (H. rustica rustica).</title>
        <authorList>
            <person name="Formenti G."/>
            <person name="Chiara M."/>
            <person name="Poveda L."/>
            <person name="Francoijs K.-J."/>
            <person name="Bonisoli-Alquati A."/>
            <person name="Canova L."/>
            <person name="Gianfranceschi L."/>
            <person name="Horner D.S."/>
            <person name="Saino N."/>
        </authorList>
    </citation>
    <scope>NUCLEOTIDE SEQUENCE [LARGE SCALE GENOMIC DNA]</scope>
    <source>
        <strain evidence="15">Chelidonia</strain>
        <tissue evidence="15">Blood</tissue>
    </source>
</reference>
<dbReference type="GO" id="GO:0006955">
    <property type="term" value="P:immune response"/>
    <property type="evidence" value="ECO:0007669"/>
    <property type="project" value="TreeGrafter"/>
</dbReference>
<evidence type="ECO:0000256" key="7">
    <source>
        <dbReference type="ARBA" id="ARBA00023136"/>
    </source>
</evidence>
<dbReference type="InterPro" id="IPR003006">
    <property type="entry name" value="Ig/MHC_CS"/>
</dbReference>
<dbReference type="PRINTS" id="PR01638">
    <property type="entry name" value="MHCCLASSI"/>
</dbReference>
<dbReference type="Gene3D" id="3.30.500.10">
    <property type="entry name" value="MHC class I-like antigen recognition-like"/>
    <property type="match status" value="1"/>
</dbReference>
<feature type="region of interest" description="Disordered" evidence="11">
    <location>
        <begin position="364"/>
        <end position="421"/>
    </location>
</feature>
<dbReference type="PROSITE" id="PS50835">
    <property type="entry name" value="IG_LIKE"/>
    <property type="match status" value="1"/>
</dbReference>
<dbReference type="OrthoDB" id="8936120at2759"/>
<dbReference type="Pfam" id="PF00129">
    <property type="entry name" value="MHC_I"/>
    <property type="match status" value="1"/>
</dbReference>
<dbReference type="PANTHER" id="PTHR16675">
    <property type="entry name" value="MHC CLASS I-RELATED"/>
    <property type="match status" value="1"/>
</dbReference>
<feature type="chain" id="PRO_5018273726" description="Ig-like domain-containing protein" evidence="13">
    <location>
        <begin position="24"/>
        <end position="444"/>
    </location>
</feature>
<evidence type="ECO:0000256" key="5">
    <source>
        <dbReference type="ARBA" id="ARBA00022859"/>
    </source>
</evidence>
<dbReference type="InterPro" id="IPR007110">
    <property type="entry name" value="Ig-like_dom"/>
</dbReference>
<evidence type="ECO:0000256" key="1">
    <source>
        <dbReference type="ARBA" id="ARBA00004479"/>
    </source>
</evidence>
<dbReference type="GO" id="GO:0002474">
    <property type="term" value="P:antigen processing and presentation of peptide antigen via MHC class I"/>
    <property type="evidence" value="ECO:0007669"/>
    <property type="project" value="UniProtKB-KW"/>
</dbReference>
<evidence type="ECO:0000256" key="4">
    <source>
        <dbReference type="ARBA" id="ARBA00022729"/>
    </source>
</evidence>
<dbReference type="SUPFAM" id="SSF54452">
    <property type="entry name" value="MHC antigen-recognition domain"/>
    <property type="match status" value="1"/>
</dbReference>
<feature type="transmembrane region" description="Helical" evidence="12">
    <location>
        <begin position="304"/>
        <end position="327"/>
    </location>
</feature>
<feature type="signal peptide" evidence="13">
    <location>
        <begin position="1"/>
        <end position="23"/>
    </location>
</feature>
<dbReference type="InterPro" id="IPR037055">
    <property type="entry name" value="MHC_I-like_Ag-recog_sf"/>
</dbReference>
<dbReference type="InterPro" id="IPR013783">
    <property type="entry name" value="Ig-like_fold"/>
</dbReference>
<dbReference type="GO" id="GO:0009897">
    <property type="term" value="C:external side of plasma membrane"/>
    <property type="evidence" value="ECO:0007669"/>
    <property type="project" value="TreeGrafter"/>
</dbReference>
<evidence type="ECO:0000256" key="8">
    <source>
        <dbReference type="ARBA" id="ARBA00023157"/>
    </source>
</evidence>
<protein>
    <recommendedName>
        <fullName evidence="14">Ig-like domain-containing protein</fullName>
    </recommendedName>
</protein>
<dbReference type="GO" id="GO:0042612">
    <property type="term" value="C:MHC class I protein complex"/>
    <property type="evidence" value="ECO:0007669"/>
    <property type="project" value="UniProtKB-KW"/>
</dbReference>
<evidence type="ECO:0000256" key="2">
    <source>
        <dbReference type="ARBA" id="ARBA00022451"/>
    </source>
</evidence>
<dbReference type="FunFam" id="3.30.500.10:FF:000001">
    <property type="entry name" value="H-2 class I histocompatibility antigen, alpha chain"/>
    <property type="match status" value="1"/>
</dbReference>
<dbReference type="FunFam" id="2.60.40.10:FF:000204">
    <property type="entry name" value="Major histocompatibility complex, class I-related protein"/>
    <property type="match status" value="1"/>
</dbReference>
<dbReference type="SMART" id="SM00407">
    <property type="entry name" value="IGc1"/>
    <property type="match status" value="1"/>
</dbReference>
<keyword evidence="4 13" id="KW-0732">Signal</keyword>
<evidence type="ECO:0000259" key="14">
    <source>
        <dbReference type="PROSITE" id="PS50835"/>
    </source>
</evidence>
<evidence type="ECO:0000256" key="10">
    <source>
        <dbReference type="RuleBase" id="RU004439"/>
    </source>
</evidence>
<proteinExistence type="inferred from homology"/>
<dbReference type="InterPro" id="IPR036179">
    <property type="entry name" value="Ig-like_dom_sf"/>
</dbReference>
<dbReference type="PANTHER" id="PTHR16675:SF242">
    <property type="entry name" value="MAJOR HISTOCOMPATIBILITY COMPLEX CLASS I-RELATED GENE PROTEIN"/>
    <property type="match status" value="1"/>
</dbReference>
<evidence type="ECO:0000256" key="13">
    <source>
        <dbReference type="SAM" id="SignalP"/>
    </source>
</evidence>
<sequence length="444" mass="49410">MAAALGLGLLLGVLGLLGEPAGANKVLHSLRYLYVAVSEPGPGIPQFMAMGSVDGIPFARYDSDRGRAEPLAQGIKHGAEPGFWDSVTQVVVQRQHNAPVNLETLRVRYNQSRGLHTVLTVYSCDLLSDGSVRGSFRRGYDGRDFISFDLGSRRFVAADAVAEITRRHWEDEENQAEVWTNYLKHECPEWLRKCVRYGQKELERKEPPDVHVSGKEEHGMLILSCHAYGFYPNTITVNWMKGDEIWDQETEWSGILPNSDGTFHTWARIEALPEEQEQYRCRVEHPGMLEPGIFTWEPTSGGNLTVVVAVCVIAAILVIALTGFIVWRLQSGNTQDGVRKGAWIHPAPFQESCATDIDSTFSTGRRDRDGYNMAAGRDVGTNGSTTRKEWDQGAIPEGDQGRMDGQGSGRDSGSEQRSRVGSDGIVEWNWGWILERDQVGGWME</sequence>
<dbReference type="Pfam" id="PF07654">
    <property type="entry name" value="C1-set"/>
    <property type="match status" value="1"/>
</dbReference>
<dbReference type="InterPro" id="IPR011161">
    <property type="entry name" value="MHC_I-like_Ag-recog"/>
</dbReference>
<organism evidence="15 16">
    <name type="scientific">Hirundo rustica rustica</name>
    <dbReference type="NCBI Taxonomy" id="333673"/>
    <lineage>
        <taxon>Eukaryota</taxon>
        <taxon>Metazoa</taxon>
        <taxon>Chordata</taxon>
        <taxon>Craniata</taxon>
        <taxon>Vertebrata</taxon>
        <taxon>Euteleostomi</taxon>
        <taxon>Archelosauria</taxon>
        <taxon>Archosauria</taxon>
        <taxon>Dinosauria</taxon>
        <taxon>Saurischia</taxon>
        <taxon>Theropoda</taxon>
        <taxon>Coelurosauria</taxon>
        <taxon>Aves</taxon>
        <taxon>Neognathae</taxon>
        <taxon>Neoaves</taxon>
        <taxon>Telluraves</taxon>
        <taxon>Australaves</taxon>
        <taxon>Passeriformes</taxon>
        <taxon>Sylvioidea</taxon>
        <taxon>Hirundinidae</taxon>
        <taxon>Hirundo</taxon>
    </lineage>
</organism>
<dbReference type="InterPro" id="IPR001039">
    <property type="entry name" value="MHC_I_a_a1/a2"/>
</dbReference>
<dbReference type="InterPro" id="IPR050208">
    <property type="entry name" value="MHC_class-I_related"/>
</dbReference>
<evidence type="ECO:0000256" key="6">
    <source>
        <dbReference type="ARBA" id="ARBA00022989"/>
    </source>
</evidence>
<evidence type="ECO:0000256" key="11">
    <source>
        <dbReference type="SAM" id="MobiDB-lite"/>
    </source>
</evidence>
<dbReference type="STRING" id="333673.A0A3M0KCV1"/>
<gene>
    <name evidence="15" type="ORF">DUI87_12230</name>
</gene>
<evidence type="ECO:0000313" key="16">
    <source>
        <dbReference type="Proteomes" id="UP000269221"/>
    </source>
</evidence>
<dbReference type="InterPro" id="IPR011162">
    <property type="entry name" value="MHC_I/II-like_Ag-recog"/>
</dbReference>
<dbReference type="Proteomes" id="UP000269221">
    <property type="component" value="Unassembled WGS sequence"/>
</dbReference>
<dbReference type="Gene3D" id="2.60.40.10">
    <property type="entry name" value="Immunoglobulins"/>
    <property type="match status" value="1"/>
</dbReference>
<dbReference type="EMBL" id="QRBI01000110">
    <property type="protein sequence ID" value="RMC11038.1"/>
    <property type="molecule type" value="Genomic_DNA"/>
</dbReference>
<keyword evidence="16" id="KW-1185">Reference proteome</keyword>
<name>A0A3M0KCV1_HIRRU</name>
<comment type="subcellular location">
    <subcellularLocation>
        <location evidence="1">Membrane</location>
        <topology evidence="1">Single-pass type I membrane protein</topology>
    </subcellularLocation>
</comment>
<evidence type="ECO:0000313" key="15">
    <source>
        <dbReference type="EMBL" id="RMC11038.1"/>
    </source>
</evidence>
<keyword evidence="3 12" id="KW-0812">Transmembrane</keyword>
<dbReference type="AlphaFoldDB" id="A0A3M0KCV1"/>
<comment type="caution">
    <text evidence="15">The sequence shown here is derived from an EMBL/GenBank/DDBJ whole genome shotgun (WGS) entry which is preliminary data.</text>
</comment>
<keyword evidence="9" id="KW-0325">Glycoprotein</keyword>
<dbReference type="GO" id="GO:0005615">
    <property type="term" value="C:extracellular space"/>
    <property type="evidence" value="ECO:0007669"/>
    <property type="project" value="TreeGrafter"/>
</dbReference>
<keyword evidence="8" id="KW-1015">Disulfide bond</keyword>
<keyword evidence="2" id="KW-0490">MHC I</keyword>
<keyword evidence="6 12" id="KW-1133">Transmembrane helix</keyword>
<comment type="similarity">
    <text evidence="10">Belongs to the MHC class I family.</text>
</comment>
<accession>A0A3M0KCV1</accession>